<reference evidence="1 2" key="2">
    <citation type="journal article" date="2017" name="Genome Biol.">
        <title>New reference genome sequences of hot pepper reveal the massive evolution of plant disease-resistance genes by retroduplication.</title>
        <authorList>
            <person name="Kim S."/>
            <person name="Park J."/>
            <person name="Yeom S.I."/>
            <person name="Kim Y.M."/>
            <person name="Seo E."/>
            <person name="Kim K.T."/>
            <person name="Kim M.S."/>
            <person name="Lee J.M."/>
            <person name="Cheong K."/>
            <person name="Shin H.S."/>
            <person name="Kim S.B."/>
            <person name="Han K."/>
            <person name="Lee J."/>
            <person name="Park M."/>
            <person name="Lee H.A."/>
            <person name="Lee H.Y."/>
            <person name="Lee Y."/>
            <person name="Oh S."/>
            <person name="Lee J.H."/>
            <person name="Choi E."/>
            <person name="Choi E."/>
            <person name="Lee S.E."/>
            <person name="Jeon J."/>
            <person name="Kim H."/>
            <person name="Choi G."/>
            <person name="Song H."/>
            <person name="Lee J."/>
            <person name="Lee S.C."/>
            <person name="Kwon J.K."/>
            <person name="Lee H.Y."/>
            <person name="Koo N."/>
            <person name="Hong Y."/>
            <person name="Kim R.W."/>
            <person name="Kang W.H."/>
            <person name="Huh J.H."/>
            <person name="Kang B.C."/>
            <person name="Yang T.J."/>
            <person name="Lee Y.H."/>
            <person name="Bennetzen J.L."/>
            <person name="Choi D."/>
        </authorList>
    </citation>
    <scope>NUCLEOTIDE SEQUENCE [LARGE SCALE GENOMIC DNA]</scope>
    <source>
        <strain evidence="2">cv. CM334</strain>
    </source>
</reference>
<gene>
    <name evidence="1" type="ORF">T459_17787</name>
</gene>
<organism evidence="1 2">
    <name type="scientific">Capsicum annuum</name>
    <name type="common">Capsicum pepper</name>
    <dbReference type="NCBI Taxonomy" id="4072"/>
    <lineage>
        <taxon>Eukaryota</taxon>
        <taxon>Viridiplantae</taxon>
        <taxon>Streptophyta</taxon>
        <taxon>Embryophyta</taxon>
        <taxon>Tracheophyta</taxon>
        <taxon>Spermatophyta</taxon>
        <taxon>Magnoliopsida</taxon>
        <taxon>eudicotyledons</taxon>
        <taxon>Gunneridae</taxon>
        <taxon>Pentapetalae</taxon>
        <taxon>asterids</taxon>
        <taxon>lamiids</taxon>
        <taxon>Solanales</taxon>
        <taxon>Solanaceae</taxon>
        <taxon>Solanoideae</taxon>
        <taxon>Capsiceae</taxon>
        <taxon>Capsicum</taxon>
    </lineage>
</organism>
<name>A0A2G2ZCY5_CAPAN</name>
<proteinExistence type="predicted"/>
<dbReference type="Proteomes" id="UP000222542">
    <property type="component" value="Unassembled WGS sequence"/>
</dbReference>
<reference evidence="1 2" key="1">
    <citation type="journal article" date="2014" name="Nat. Genet.">
        <title>Genome sequence of the hot pepper provides insights into the evolution of pungency in Capsicum species.</title>
        <authorList>
            <person name="Kim S."/>
            <person name="Park M."/>
            <person name="Yeom S.I."/>
            <person name="Kim Y.M."/>
            <person name="Lee J.M."/>
            <person name="Lee H.A."/>
            <person name="Seo E."/>
            <person name="Choi J."/>
            <person name="Cheong K."/>
            <person name="Kim K.T."/>
            <person name="Jung K."/>
            <person name="Lee G.W."/>
            <person name="Oh S.K."/>
            <person name="Bae C."/>
            <person name="Kim S.B."/>
            <person name="Lee H.Y."/>
            <person name="Kim S.Y."/>
            <person name="Kim M.S."/>
            <person name="Kang B.C."/>
            <person name="Jo Y.D."/>
            <person name="Yang H.B."/>
            <person name="Jeong H.J."/>
            <person name="Kang W.H."/>
            <person name="Kwon J.K."/>
            <person name="Shin C."/>
            <person name="Lim J.Y."/>
            <person name="Park J.H."/>
            <person name="Huh J.H."/>
            <person name="Kim J.S."/>
            <person name="Kim B.D."/>
            <person name="Cohen O."/>
            <person name="Paran I."/>
            <person name="Suh M.C."/>
            <person name="Lee S.B."/>
            <person name="Kim Y.K."/>
            <person name="Shin Y."/>
            <person name="Noh S.J."/>
            <person name="Park J."/>
            <person name="Seo Y.S."/>
            <person name="Kwon S.Y."/>
            <person name="Kim H.A."/>
            <person name="Park J.M."/>
            <person name="Kim H.J."/>
            <person name="Choi S.B."/>
            <person name="Bosland P.W."/>
            <person name="Reeves G."/>
            <person name="Jo S.H."/>
            <person name="Lee B.W."/>
            <person name="Cho H.T."/>
            <person name="Choi H.S."/>
            <person name="Lee M.S."/>
            <person name="Yu Y."/>
            <person name="Do Choi Y."/>
            <person name="Park B.S."/>
            <person name="van Deynze A."/>
            <person name="Ashrafi H."/>
            <person name="Hill T."/>
            <person name="Kim W.T."/>
            <person name="Pai H.S."/>
            <person name="Ahn H.K."/>
            <person name="Yeam I."/>
            <person name="Giovannoni J.J."/>
            <person name="Rose J.K."/>
            <person name="Sorensen I."/>
            <person name="Lee S.J."/>
            <person name="Kim R.W."/>
            <person name="Choi I.Y."/>
            <person name="Choi B.S."/>
            <person name="Lim J.S."/>
            <person name="Lee Y.H."/>
            <person name="Choi D."/>
        </authorList>
    </citation>
    <scope>NUCLEOTIDE SEQUENCE [LARGE SCALE GENOMIC DNA]</scope>
    <source>
        <strain evidence="2">cv. CM334</strain>
    </source>
</reference>
<dbReference type="AlphaFoldDB" id="A0A2G2ZCY5"/>
<comment type="caution">
    <text evidence="1">The sequence shown here is derived from an EMBL/GenBank/DDBJ whole genome shotgun (WGS) entry which is preliminary data.</text>
</comment>
<dbReference type="EMBL" id="AYRZ02000006">
    <property type="protein sequence ID" value="PHT79735.1"/>
    <property type="molecule type" value="Genomic_DNA"/>
</dbReference>
<protein>
    <submittedName>
        <fullName evidence="1">Uncharacterized protein</fullName>
    </submittedName>
</protein>
<evidence type="ECO:0000313" key="1">
    <source>
        <dbReference type="EMBL" id="PHT79735.1"/>
    </source>
</evidence>
<accession>A0A2G2ZCY5</accession>
<evidence type="ECO:0000313" key="2">
    <source>
        <dbReference type="Proteomes" id="UP000222542"/>
    </source>
</evidence>
<keyword evidence="2" id="KW-1185">Reference proteome</keyword>
<sequence>MREYFVGDDFFKENNIPKQNYAVCRIKKHTRGKKVDDDDAVNMEEDMLWKQSKVCWLNLMLPTAQHKKLWSRLVSGTLSSMRHVMNM</sequence>
<dbReference type="Gramene" id="PHT79735">
    <property type="protein sequence ID" value="PHT79735"/>
    <property type="gene ID" value="T459_17787"/>
</dbReference>